<feature type="signal peptide" evidence="1">
    <location>
        <begin position="1"/>
        <end position="23"/>
    </location>
</feature>
<reference evidence="3" key="3">
    <citation type="submission" date="2016-06" db="UniProtKB">
        <authorList>
            <consortium name="WormBaseParasite"/>
        </authorList>
    </citation>
    <scope>IDENTIFICATION</scope>
</reference>
<reference evidence="2" key="2">
    <citation type="submission" date="2014-05" db="EMBL/GenBank/DDBJ databases">
        <title>The genome and life-stage specific transcriptomes of Globodera pallida elucidate key aspects of plant parasitism by a cyst nematode.</title>
        <authorList>
            <person name="Cotton J.A."/>
            <person name="Lilley C.J."/>
            <person name="Jones L.M."/>
            <person name="Kikuchi T."/>
            <person name="Reid A.J."/>
            <person name="Thorpe P."/>
            <person name="Tsai I.J."/>
            <person name="Beasley H."/>
            <person name="Blok V."/>
            <person name="Cock P.J.A."/>
            <person name="Van den Akker S.E."/>
            <person name="Holroyd N."/>
            <person name="Hunt M."/>
            <person name="Mantelin S."/>
            <person name="Naghra H."/>
            <person name="Pain A."/>
            <person name="Palomares-Rius J.E."/>
            <person name="Zarowiecki M."/>
            <person name="Berriman M."/>
            <person name="Jones J.T."/>
            <person name="Urwin P.E."/>
        </authorList>
    </citation>
    <scope>NUCLEOTIDE SEQUENCE [LARGE SCALE GENOMIC DNA]</scope>
    <source>
        <strain evidence="2">Lindley</strain>
    </source>
</reference>
<organism evidence="2 3">
    <name type="scientific">Globodera pallida</name>
    <name type="common">Potato cyst nematode worm</name>
    <name type="synonym">Heterodera pallida</name>
    <dbReference type="NCBI Taxonomy" id="36090"/>
    <lineage>
        <taxon>Eukaryota</taxon>
        <taxon>Metazoa</taxon>
        <taxon>Ecdysozoa</taxon>
        <taxon>Nematoda</taxon>
        <taxon>Chromadorea</taxon>
        <taxon>Rhabditida</taxon>
        <taxon>Tylenchina</taxon>
        <taxon>Tylenchomorpha</taxon>
        <taxon>Tylenchoidea</taxon>
        <taxon>Heteroderidae</taxon>
        <taxon>Heteroderinae</taxon>
        <taxon>Globodera</taxon>
    </lineage>
</organism>
<keyword evidence="2" id="KW-1185">Reference proteome</keyword>
<dbReference type="AlphaFoldDB" id="A0A183BQB6"/>
<sequence>MAIHSYFIVFYCFLFFSTRVFLAESSAEVLPDGNGTSSMEIDQQQSHSTMTANAFMEMLLTKMVAQLHIPILHQSV</sequence>
<evidence type="ECO:0000256" key="1">
    <source>
        <dbReference type="SAM" id="SignalP"/>
    </source>
</evidence>
<keyword evidence="1" id="KW-0732">Signal</keyword>
<feature type="chain" id="PRO_5008146514" evidence="1">
    <location>
        <begin position="24"/>
        <end position="76"/>
    </location>
</feature>
<dbReference type="WBParaSite" id="GPLIN_000280200">
    <property type="protein sequence ID" value="GPLIN_000280200"/>
    <property type="gene ID" value="GPLIN_000280200"/>
</dbReference>
<protein>
    <submittedName>
        <fullName evidence="3">Secreted protein</fullName>
    </submittedName>
</protein>
<reference evidence="2" key="1">
    <citation type="submission" date="2013-12" db="EMBL/GenBank/DDBJ databases">
        <authorList>
            <person name="Aslett M."/>
        </authorList>
    </citation>
    <scope>NUCLEOTIDE SEQUENCE [LARGE SCALE GENOMIC DNA]</scope>
    <source>
        <strain evidence="2">Lindley</strain>
    </source>
</reference>
<name>A0A183BQB6_GLOPA</name>
<dbReference type="Proteomes" id="UP000050741">
    <property type="component" value="Unassembled WGS sequence"/>
</dbReference>
<evidence type="ECO:0000313" key="3">
    <source>
        <dbReference type="WBParaSite" id="GPLIN_000280200"/>
    </source>
</evidence>
<evidence type="ECO:0000313" key="2">
    <source>
        <dbReference type="Proteomes" id="UP000050741"/>
    </source>
</evidence>
<proteinExistence type="predicted"/>
<accession>A0A183BQB6</accession>